<dbReference type="InterPro" id="IPR000836">
    <property type="entry name" value="PRTase_dom"/>
</dbReference>
<dbReference type="PIRSF" id="PIRSF020967">
    <property type="entry name" value="UCP020967"/>
    <property type="match status" value="1"/>
</dbReference>
<dbReference type="InterPro" id="IPR022537">
    <property type="entry name" value="TRSP_dom"/>
</dbReference>
<evidence type="ECO:0000259" key="2">
    <source>
        <dbReference type="Pfam" id="PF15609"/>
    </source>
</evidence>
<dbReference type="CDD" id="cd06223">
    <property type="entry name" value="PRTases_typeI"/>
    <property type="match status" value="1"/>
</dbReference>
<protein>
    <recommendedName>
        <fullName evidence="5">Phosphoribosyltransferase</fullName>
    </recommendedName>
</protein>
<dbReference type="Gene3D" id="3.40.50.2020">
    <property type="match status" value="1"/>
</dbReference>
<organism evidence="3 4">
    <name type="scientific">Paenibacillus harenae</name>
    <dbReference type="NCBI Taxonomy" id="306543"/>
    <lineage>
        <taxon>Bacteria</taxon>
        <taxon>Bacillati</taxon>
        <taxon>Bacillota</taxon>
        <taxon>Bacilli</taxon>
        <taxon>Bacillales</taxon>
        <taxon>Paenibacillaceae</taxon>
        <taxon>Paenibacillus</taxon>
    </lineage>
</organism>
<dbReference type="InterPro" id="IPR011214">
    <property type="entry name" value="UCP020967"/>
</dbReference>
<feature type="domain" description="TRSP" evidence="1">
    <location>
        <begin position="325"/>
        <end position="449"/>
    </location>
</feature>
<dbReference type="InterPro" id="IPR029057">
    <property type="entry name" value="PRTase-like"/>
</dbReference>
<gene>
    <name evidence="3" type="ORF">J2T15_002848</name>
</gene>
<dbReference type="InterPro" id="IPR041688">
    <property type="entry name" value="PRTase_2"/>
</dbReference>
<accession>A0ABT9U1A3</accession>
<dbReference type="EMBL" id="JAUSSU010000005">
    <property type="protein sequence ID" value="MDQ0113407.1"/>
    <property type="molecule type" value="Genomic_DNA"/>
</dbReference>
<dbReference type="RefSeq" id="WP_307204606.1">
    <property type="nucleotide sequence ID" value="NZ_JAUSSU010000005.1"/>
</dbReference>
<keyword evidence="4" id="KW-1185">Reference proteome</keyword>
<evidence type="ECO:0000313" key="3">
    <source>
        <dbReference type="EMBL" id="MDQ0113407.1"/>
    </source>
</evidence>
<reference evidence="3 4" key="1">
    <citation type="submission" date="2023-07" db="EMBL/GenBank/DDBJ databases">
        <title>Sorghum-associated microbial communities from plants grown in Nebraska, USA.</title>
        <authorList>
            <person name="Schachtman D."/>
        </authorList>
    </citation>
    <scope>NUCLEOTIDE SEQUENCE [LARGE SCALE GENOMIC DNA]</scope>
    <source>
        <strain evidence="3 4">CC482</strain>
    </source>
</reference>
<evidence type="ECO:0008006" key="5">
    <source>
        <dbReference type="Google" id="ProtNLM"/>
    </source>
</evidence>
<evidence type="ECO:0000259" key="1">
    <source>
        <dbReference type="Pfam" id="PF12500"/>
    </source>
</evidence>
<sequence length="475" mass="52030">MSSSILSDYCPDMSKYTVNILDRIEVRIEVTHNPFELPVDLFFAMAARINKKRSFLFVSKMLGKHIPVNPHTSLLSGAALALLLLTKQDGATALRARALLQQALEGLRDESRAQAAYEALMAGKLAPSAPLAFIGFAETATALGHAMYNVLAERATYIHTTREEIPELVSVISFEEEHSHAVAHRCYALKPEVLSGTEPIVLVDDEITTGKTALNIIRDIQSKFPRKKYMIASLLDWRSESDERACEELQAELGIEIESICLLKGRITAVGSPPEAAPIPRDLSGLPEAELAIVHMGDSLEQIELAIGSVDSSGHPNGAPYTIATGRFGIEAAQSLAIDSDISRIASELRQRRGGERTLVMGTGEFMYVPMRIAAEMGAGVCYQSTTRSPIHTSDEPGYAVTSAQPYPSPEDGDVRHFIYNVAPGQYDDIFVIFERDMDPSRLAPMLHILRRLAGSKVHAVFLTANSHGWESTMR</sequence>
<name>A0ABT9U1A3_PAEHA</name>
<proteinExistence type="predicted"/>
<comment type="caution">
    <text evidence="3">The sequence shown here is derived from an EMBL/GenBank/DDBJ whole genome shotgun (WGS) entry which is preliminary data.</text>
</comment>
<evidence type="ECO:0000313" key="4">
    <source>
        <dbReference type="Proteomes" id="UP001229346"/>
    </source>
</evidence>
<dbReference type="Proteomes" id="UP001229346">
    <property type="component" value="Unassembled WGS sequence"/>
</dbReference>
<dbReference type="SUPFAM" id="SSF53271">
    <property type="entry name" value="PRTase-like"/>
    <property type="match status" value="1"/>
</dbReference>
<dbReference type="Pfam" id="PF12500">
    <property type="entry name" value="TRSP"/>
    <property type="match status" value="1"/>
</dbReference>
<dbReference type="Pfam" id="PF15609">
    <property type="entry name" value="PRTase_2"/>
    <property type="match status" value="1"/>
</dbReference>
<feature type="domain" description="Orotate phosphoribosyltransferase-like" evidence="2">
    <location>
        <begin position="43"/>
        <end position="266"/>
    </location>
</feature>